<proteinExistence type="predicted"/>
<sequence>MLAPGESLLDFGLWVNHFRWLLFVLEANSLGDNSKIVSFAISTVNVGKNDVCFRSNQRCCHHPERLVSNIIIRHWMQYTSFLIHLVCSHSIS</sequence>
<reference evidence="1 2" key="1">
    <citation type="submission" date="2018-06" db="EMBL/GenBank/DDBJ databases">
        <title>Draft Genome Sequence of a Novel Marine Bacterium Related to the Verrucomicrobia.</title>
        <authorList>
            <person name="Vosseberg J."/>
            <person name="Martijn J."/>
            <person name="Ettema T.J.G."/>
        </authorList>
    </citation>
    <scope>NUCLEOTIDE SEQUENCE [LARGE SCALE GENOMIC DNA]</scope>
    <source>
        <strain evidence="1">TARA_B100001123</strain>
    </source>
</reference>
<accession>A0A2Z4ACW0</accession>
<dbReference type="KEGG" id="mtar:DF168_01208"/>
<evidence type="ECO:0000313" key="2">
    <source>
        <dbReference type="Proteomes" id="UP000247465"/>
    </source>
</evidence>
<name>A0A2Z4ACW0_9BACT</name>
<evidence type="ECO:0000313" key="1">
    <source>
        <dbReference type="EMBL" id="AWT60009.1"/>
    </source>
</evidence>
<dbReference type="Proteomes" id="UP000247465">
    <property type="component" value="Chromosome"/>
</dbReference>
<dbReference type="AlphaFoldDB" id="A0A2Z4ACW0"/>
<dbReference type="EMBL" id="CP029803">
    <property type="protein sequence ID" value="AWT60009.1"/>
    <property type="molecule type" value="Genomic_DNA"/>
</dbReference>
<gene>
    <name evidence="1" type="ORF">DF168_01208</name>
</gene>
<protein>
    <submittedName>
        <fullName evidence="1">Uncharacterized protein</fullName>
    </submittedName>
</protein>
<organism evidence="1 2">
    <name type="scientific">Candidatus Moanibacter tarae</name>
    <dbReference type="NCBI Taxonomy" id="2200854"/>
    <lineage>
        <taxon>Bacteria</taxon>
        <taxon>Pseudomonadati</taxon>
        <taxon>Verrucomicrobiota</taxon>
        <taxon>Opitutia</taxon>
        <taxon>Puniceicoccales</taxon>
        <taxon>Puniceicoccales incertae sedis</taxon>
        <taxon>Candidatus Moanibacter</taxon>
    </lineage>
</organism>